<proteinExistence type="predicted"/>
<dbReference type="EMBL" id="FOTL01000014">
    <property type="protein sequence ID" value="SFL49235.1"/>
    <property type="molecule type" value="Genomic_DNA"/>
</dbReference>
<dbReference type="RefSeq" id="WP_159428549.1">
    <property type="nucleotide sequence ID" value="NZ_FOTL01000014.1"/>
</dbReference>
<gene>
    <name evidence="1" type="ORF">SAMN02910297_01043</name>
</gene>
<evidence type="ECO:0000313" key="2">
    <source>
        <dbReference type="Proteomes" id="UP000183442"/>
    </source>
</evidence>
<protein>
    <submittedName>
        <fullName evidence="1">Uncharacterized protein</fullName>
    </submittedName>
</protein>
<organism evidence="1 2">
    <name type="scientific">Methanobrevibacter olleyae</name>
    <dbReference type="NCBI Taxonomy" id="294671"/>
    <lineage>
        <taxon>Archaea</taxon>
        <taxon>Methanobacteriati</taxon>
        <taxon>Methanobacteriota</taxon>
        <taxon>Methanomada group</taxon>
        <taxon>Methanobacteria</taxon>
        <taxon>Methanobacteriales</taxon>
        <taxon>Methanobacteriaceae</taxon>
        <taxon>Methanobrevibacter</taxon>
    </lineage>
</organism>
<sequence length="46" mass="5272">MDIGEAIAILFKIKEDLLEKSDDYSDDGINVANNKKFELEEKLDKI</sequence>
<dbReference type="AlphaFoldDB" id="A0A1I4I4E1"/>
<reference evidence="2" key="1">
    <citation type="submission" date="2016-10" db="EMBL/GenBank/DDBJ databases">
        <authorList>
            <person name="Varghese N."/>
        </authorList>
    </citation>
    <scope>NUCLEOTIDE SEQUENCE [LARGE SCALE GENOMIC DNA]</scope>
    <source>
        <strain evidence="2">DSM 16632</strain>
    </source>
</reference>
<dbReference type="Proteomes" id="UP000183442">
    <property type="component" value="Unassembled WGS sequence"/>
</dbReference>
<name>A0A1I4I4E1_METOL</name>
<evidence type="ECO:0000313" key="1">
    <source>
        <dbReference type="EMBL" id="SFL49235.1"/>
    </source>
</evidence>
<accession>A0A1I4I4E1</accession>
<dbReference type="OrthoDB" id="78351at2157"/>